<evidence type="ECO:0000313" key="2">
    <source>
        <dbReference type="EMBL" id="MFK2918980.1"/>
    </source>
</evidence>
<dbReference type="EMBL" id="JADIKD010000012">
    <property type="protein sequence ID" value="MFK2918980.1"/>
    <property type="molecule type" value="Genomic_DNA"/>
</dbReference>
<keyword evidence="1" id="KW-0812">Transmembrane</keyword>
<accession>A0ABW8K8R8</accession>
<name>A0ABW8K8R8_9GAMM</name>
<keyword evidence="1" id="KW-0472">Membrane</keyword>
<comment type="caution">
    <text evidence="2">The sequence shown here is derived from an EMBL/GenBank/DDBJ whole genome shotgun (WGS) entry which is preliminary data.</text>
</comment>
<feature type="transmembrane region" description="Helical" evidence="1">
    <location>
        <begin position="41"/>
        <end position="63"/>
    </location>
</feature>
<organism evidence="2 3">
    <name type="scientific">Dyella koreensis</name>
    <dbReference type="NCBI Taxonomy" id="311235"/>
    <lineage>
        <taxon>Bacteria</taxon>
        <taxon>Pseudomonadati</taxon>
        <taxon>Pseudomonadota</taxon>
        <taxon>Gammaproteobacteria</taxon>
        <taxon>Lysobacterales</taxon>
        <taxon>Rhodanobacteraceae</taxon>
        <taxon>Dyella</taxon>
    </lineage>
</organism>
<evidence type="ECO:0000256" key="1">
    <source>
        <dbReference type="SAM" id="Phobius"/>
    </source>
</evidence>
<evidence type="ECO:0000313" key="3">
    <source>
        <dbReference type="Proteomes" id="UP001620408"/>
    </source>
</evidence>
<gene>
    <name evidence="2" type="ORF">ISS97_17040</name>
</gene>
<keyword evidence="3" id="KW-1185">Reference proteome</keyword>
<proteinExistence type="predicted"/>
<sequence>MAILSAILYFLTQHPFLAWPVIMAAGTLLAHALAKRRRKAGWYGLILVFFIYGQINIFTAHIFNALFLEAFGIDGTAVITQAQETNSTLNDQSVWAYDTVVKTADGRDVPTQFDTMSASIYPITNAILIPPEGEIFVVRYIPGFPRNFVVMRNLSPYGKRYVIDEDRRPVEKAAAQFRAGPRNNAFIAEYREALVTFIASHHDDADPALIESYEAQLDALPRAK</sequence>
<evidence type="ECO:0008006" key="4">
    <source>
        <dbReference type="Google" id="ProtNLM"/>
    </source>
</evidence>
<dbReference type="Proteomes" id="UP001620408">
    <property type="component" value="Unassembled WGS sequence"/>
</dbReference>
<feature type="transmembrane region" description="Helical" evidence="1">
    <location>
        <begin position="16"/>
        <end position="34"/>
    </location>
</feature>
<dbReference type="RefSeq" id="WP_379983396.1">
    <property type="nucleotide sequence ID" value="NZ_JADIKD010000012.1"/>
</dbReference>
<keyword evidence="1" id="KW-1133">Transmembrane helix</keyword>
<protein>
    <recommendedName>
        <fullName evidence="4">Transmembrane protein</fullName>
    </recommendedName>
</protein>
<reference evidence="2 3" key="1">
    <citation type="submission" date="2020-10" db="EMBL/GenBank/DDBJ databases">
        <title>Phylogeny of dyella-like bacteria.</title>
        <authorList>
            <person name="Fu J."/>
        </authorList>
    </citation>
    <scope>NUCLEOTIDE SEQUENCE [LARGE SCALE GENOMIC DNA]</scope>
    <source>
        <strain evidence="2 3">BB4</strain>
    </source>
</reference>